<dbReference type="OrthoDB" id="5771430at2"/>
<dbReference type="EMBL" id="QFZK01000032">
    <property type="protein sequence ID" value="RFO94737.1"/>
    <property type="molecule type" value="Genomic_DNA"/>
</dbReference>
<reference evidence="1 2" key="1">
    <citation type="submission" date="2018-05" db="EMBL/GenBank/DDBJ databases">
        <title>Rhodoferax soyangensis sp.nov., isolated from an oligotrophic freshwater lake.</title>
        <authorList>
            <person name="Park M."/>
        </authorList>
    </citation>
    <scope>NUCLEOTIDE SEQUENCE [LARGE SCALE GENOMIC DNA]</scope>
    <source>
        <strain evidence="1 2">IMCC26218</strain>
    </source>
</reference>
<gene>
    <name evidence="1" type="ORF">DIC66_21915</name>
</gene>
<dbReference type="Pfam" id="PF03683">
    <property type="entry name" value="UPF0175"/>
    <property type="match status" value="1"/>
</dbReference>
<dbReference type="RefSeq" id="WP_117180315.1">
    <property type="nucleotide sequence ID" value="NZ_QFZK01000032.1"/>
</dbReference>
<name>A0A3E1R629_9BURK</name>
<evidence type="ECO:0000313" key="2">
    <source>
        <dbReference type="Proteomes" id="UP000260665"/>
    </source>
</evidence>
<keyword evidence="2" id="KW-1185">Reference proteome</keyword>
<comment type="caution">
    <text evidence="1">The sequence shown here is derived from an EMBL/GenBank/DDBJ whole genome shotgun (WGS) entry which is preliminary data.</text>
</comment>
<evidence type="ECO:0000313" key="1">
    <source>
        <dbReference type="EMBL" id="RFO94737.1"/>
    </source>
</evidence>
<accession>A0A3E1R629</accession>
<proteinExistence type="predicted"/>
<dbReference type="Proteomes" id="UP000260665">
    <property type="component" value="Unassembled WGS sequence"/>
</dbReference>
<protein>
    <submittedName>
        <fullName evidence="1">Uncharacterized protein</fullName>
    </submittedName>
</protein>
<organism evidence="1 2">
    <name type="scientific">Rhodoferax lacus</name>
    <dbReference type="NCBI Taxonomy" id="2184758"/>
    <lineage>
        <taxon>Bacteria</taxon>
        <taxon>Pseudomonadati</taxon>
        <taxon>Pseudomonadota</taxon>
        <taxon>Betaproteobacteria</taxon>
        <taxon>Burkholderiales</taxon>
        <taxon>Comamonadaceae</taxon>
        <taxon>Rhodoferax</taxon>
    </lineage>
</organism>
<sequence length="84" mass="9287">MKNTVEIEFPPEILIGLHLDAQRFGDLIKLQSATALFKEGKLTSGMAAKWCGIPRAHFLLQAMQAGATLLDNNEDDFTRETALL</sequence>
<dbReference type="AlphaFoldDB" id="A0A3E1R629"/>
<dbReference type="InterPro" id="IPR005368">
    <property type="entry name" value="UPF0175"/>
</dbReference>